<dbReference type="PROSITE" id="PS50888">
    <property type="entry name" value="BHLH"/>
    <property type="match status" value="1"/>
</dbReference>
<evidence type="ECO:0000259" key="6">
    <source>
        <dbReference type="PROSITE" id="PS50888"/>
    </source>
</evidence>
<evidence type="ECO:0000256" key="2">
    <source>
        <dbReference type="ARBA" id="ARBA00023125"/>
    </source>
</evidence>
<dbReference type="EMBL" id="JAERUA010000024">
    <property type="protein sequence ID" value="KAI1883012.1"/>
    <property type="molecule type" value="Genomic_DNA"/>
</dbReference>
<evidence type="ECO:0000256" key="5">
    <source>
        <dbReference type="SAM" id="MobiDB-lite"/>
    </source>
</evidence>
<dbReference type="AlphaFoldDB" id="A0A8T3CHZ4"/>
<dbReference type="GO" id="GO:0000978">
    <property type="term" value="F:RNA polymerase II cis-regulatory region sequence-specific DNA binding"/>
    <property type="evidence" value="ECO:0007669"/>
    <property type="project" value="TreeGrafter"/>
</dbReference>
<feature type="region of interest" description="Disordered" evidence="5">
    <location>
        <begin position="1"/>
        <end position="51"/>
    </location>
</feature>
<dbReference type="InterPro" id="IPR040238">
    <property type="entry name" value="TAL-like"/>
</dbReference>
<protein>
    <recommendedName>
        <fullName evidence="4">Stem cell protein</fullName>
    </recommendedName>
</protein>
<dbReference type="InterPro" id="IPR036638">
    <property type="entry name" value="HLH_DNA-bd_sf"/>
</dbReference>
<dbReference type="PANTHER" id="PTHR13864">
    <property type="entry name" value="T-CELL ACUTE LYMPHOCYTIC LEUKEMIA/STEM CELL LEUKEMIA-RELATED"/>
    <property type="match status" value="1"/>
</dbReference>
<feature type="region of interest" description="Disordered" evidence="5">
    <location>
        <begin position="272"/>
        <end position="337"/>
    </location>
</feature>
<accession>A0A8T3CHZ4</accession>
<dbReference type="SUPFAM" id="SSF47459">
    <property type="entry name" value="HLH, helix-loop-helix DNA-binding domain"/>
    <property type="match status" value="1"/>
</dbReference>
<feature type="domain" description="BHLH" evidence="6">
    <location>
        <begin position="209"/>
        <end position="261"/>
    </location>
</feature>
<keyword evidence="1" id="KW-0805">Transcription regulation</keyword>
<keyword evidence="8" id="KW-1185">Reference proteome</keyword>
<organism evidence="7 8">
    <name type="scientific">Albula goreensis</name>
    <dbReference type="NCBI Taxonomy" id="1534307"/>
    <lineage>
        <taxon>Eukaryota</taxon>
        <taxon>Metazoa</taxon>
        <taxon>Chordata</taxon>
        <taxon>Craniata</taxon>
        <taxon>Vertebrata</taxon>
        <taxon>Euteleostomi</taxon>
        <taxon>Actinopterygii</taxon>
        <taxon>Neopterygii</taxon>
        <taxon>Teleostei</taxon>
        <taxon>Albuliformes</taxon>
        <taxon>Albulidae</taxon>
        <taxon>Albula</taxon>
    </lineage>
</organism>
<gene>
    <name evidence="7" type="ORF">AGOR_G00240860</name>
</gene>
<keyword evidence="3" id="KW-0804">Transcription</keyword>
<dbReference type="Gene3D" id="4.10.280.10">
    <property type="entry name" value="Helix-loop-helix DNA-binding domain"/>
    <property type="match status" value="1"/>
</dbReference>
<dbReference type="PANTHER" id="PTHR13864:SF27">
    <property type="entry name" value="T-CELL ACUTE LYMPHOCYTIC LEUKEMIA PROTEIN 1 HOMOLOG"/>
    <property type="match status" value="1"/>
</dbReference>
<evidence type="ECO:0000313" key="7">
    <source>
        <dbReference type="EMBL" id="KAI1883012.1"/>
    </source>
</evidence>
<dbReference type="Proteomes" id="UP000829720">
    <property type="component" value="Unassembled WGS sequence"/>
</dbReference>
<sequence>MMEKLKPELSRTSPCEESCGSLRQDPVHDGPVSGQRGDTAAVSAENQGRRREAITGDHCNGTVIVNGVTKETAYEAVELKKEVPVIELGRRGGTADIKGGEQKAESHTVQTTELCRPPLPLPLPHRDALNETRMVQLSPPAFPLPARAMLYSNVAPPLAAINSGFGSDTDQYGMYPNNRKRRPAPYEVEIDEGRRILDLYKYAGQPKIVRRIFTNSRERWRQQNVNGAFAELRKLIPTHPPDKKLSKNEILRLAMRYIGFLSKLLSDQDHLGGVTGPHAQDSCGESDHHLQDQLSPTSSCGSLLDGDGSPESFTEEQDSPVEPRLSRHNPPLEGGCHRGELLLQNLPLEGDRLHGDLHRQNPPLEGGHHR</sequence>
<dbReference type="GO" id="GO:0000981">
    <property type="term" value="F:DNA-binding transcription factor activity, RNA polymerase II-specific"/>
    <property type="evidence" value="ECO:0007669"/>
    <property type="project" value="InterPro"/>
</dbReference>
<proteinExistence type="predicted"/>
<dbReference type="GO" id="GO:0046983">
    <property type="term" value="F:protein dimerization activity"/>
    <property type="evidence" value="ECO:0007669"/>
    <property type="project" value="InterPro"/>
</dbReference>
<dbReference type="Pfam" id="PF00010">
    <property type="entry name" value="HLH"/>
    <property type="match status" value="1"/>
</dbReference>
<dbReference type="OrthoDB" id="10069510at2759"/>
<dbReference type="FunFam" id="4.10.280.10:FF:000015">
    <property type="entry name" value="T-cell acute lymphocytic leukemia 1"/>
    <property type="match status" value="1"/>
</dbReference>
<comment type="caution">
    <text evidence="7">The sequence shown here is derived from an EMBL/GenBank/DDBJ whole genome shotgun (WGS) entry which is preliminary data.</text>
</comment>
<reference evidence="7" key="1">
    <citation type="submission" date="2021-01" db="EMBL/GenBank/DDBJ databases">
        <authorList>
            <person name="Zahm M."/>
            <person name="Roques C."/>
            <person name="Cabau C."/>
            <person name="Klopp C."/>
            <person name="Donnadieu C."/>
            <person name="Jouanno E."/>
            <person name="Lampietro C."/>
            <person name="Louis A."/>
            <person name="Herpin A."/>
            <person name="Echchiki A."/>
            <person name="Berthelot C."/>
            <person name="Parey E."/>
            <person name="Roest-Crollius H."/>
            <person name="Braasch I."/>
            <person name="Postlethwait J."/>
            <person name="Bobe J."/>
            <person name="Montfort J."/>
            <person name="Bouchez O."/>
            <person name="Begum T."/>
            <person name="Mejri S."/>
            <person name="Adams A."/>
            <person name="Chen W.-J."/>
            <person name="Guiguen Y."/>
        </authorList>
    </citation>
    <scope>NUCLEOTIDE SEQUENCE</scope>
    <source>
        <tissue evidence="7">Blood</tissue>
    </source>
</reference>
<evidence type="ECO:0000256" key="1">
    <source>
        <dbReference type="ARBA" id="ARBA00023015"/>
    </source>
</evidence>
<evidence type="ECO:0000313" key="8">
    <source>
        <dbReference type="Proteomes" id="UP000829720"/>
    </source>
</evidence>
<evidence type="ECO:0000256" key="4">
    <source>
        <dbReference type="ARBA" id="ARBA00075195"/>
    </source>
</evidence>
<name>A0A8T3CHZ4_9TELE</name>
<keyword evidence="2" id="KW-0238">DNA-binding</keyword>
<dbReference type="SMART" id="SM00353">
    <property type="entry name" value="HLH"/>
    <property type="match status" value="1"/>
</dbReference>
<feature type="region of interest" description="Disordered" evidence="5">
    <location>
        <begin position="94"/>
        <end position="120"/>
    </location>
</feature>
<feature type="compositionally biased region" description="Low complexity" evidence="5">
    <location>
        <begin position="298"/>
        <end position="309"/>
    </location>
</feature>
<evidence type="ECO:0000256" key="3">
    <source>
        <dbReference type="ARBA" id="ARBA00023163"/>
    </source>
</evidence>
<dbReference type="CDD" id="cd19706">
    <property type="entry name" value="bHLH_TS_TAL1"/>
    <property type="match status" value="1"/>
</dbReference>
<dbReference type="InterPro" id="IPR011598">
    <property type="entry name" value="bHLH_dom"/>
</dbReference>